<dbReference type="Proteomes" id="UP000509510">
    <property type="component" value="Chromosome IV"/>
</dbReference>
<feature type="compositionally biased region" description="Polar residues" evidence="4">
    <location>
        <begin position="437"/>
        <end position="450"/>
    </location>
</feature>
<organism evidence="5 6">
    <name type="scientific">Talaromyces rugulosus</name>
    <name type="common">Penicillium rugulosum</name>
    <dbReference type="NCBI Taxonomy" id="121627"/>
    <lineage>
        <taxon>Eukaryota</taxon>
        <taxon>Fungi</taxon>
        <taxon>Dikarya</taxon>
        <taxon>Ascomycota</taxon>
        <taxon>Pezizomycotina</taxon>
        <taxon>Eurotiomycetes</taxon>
        <taxon>Eurotiomycetidae</taxon>
        <taxon>Eurotiales</taxon>
        <taxon>Trichocomaceae</taxon>
        <taxon>Talaromyces</taxon>
        <taxon>Talaromyces sect. Islandici</taxon>
    </lineage>
</organism>
<feature type="region of interest" description="Disordered" evidence="4">
    <location>
        <begin position="108"/>
        <end position="136"/>
    </location>
</feature>
<feature type="compositionally biased region" description="Low complexity" evidence="4">
    <location>
        <begin position="108"/>
        <end position="127"/>
    </location>
</feature>
<protein>
    <recommendedName>
        <fullName evidence="7">Nuclear protein DGCR14</fullName>
    </recommendedName>
</protein>
<keyword evidence="3" id="KW-0539">Nucleus</keyword>
<dbReference type="EMBL" id="CP055901">
    <property type="protein sequence ID" value="QKX60834.1"/>
    <property type="molecule type" value="Genomic_DNA"/>
</dbReference>
<feature type="compositionally biased region" description="Basic and acidic residues" evidence="4">
    <location>
        <begin position="393"/>
        <end position="402"/>
    </location>
</feature>
<dbReference type="AlphaFoldDB" id="A0A7H8R366"/>
<evidence type="ECO:0000256" key="3">
    <source>
        <dbReference type="ARBA" id="ARBA00023242"/>
    </source>
</evidence>
<dbReference type="RefSeq" id="XP_035347009.1">
    <property type="nucleotide sequence ID" value="XM_035491116.1"/>
</dbReference>
<keyword evidence="6" id="KW-1185">Reference proteome</keyword>
<dbReference type="PANTHER" id="PTHR12940">
    <property type="entry name" value="ES-2 PROTEIN - RELATED"/>
    <property type="match status" value="1"/>
</dbReference>
<sequence>MASSQSLVKRATDTQLMPPPPPTKKIKRPTTVLDEDSYTDALSHIIARDYFPGLLETQTRQEVLDALESRDKQWIARAGQRLEEVMTPIRGRKRGRRGVSMTPAARTANGVTETPTTTTATMYGGDTPMSTTASKIGTPMSVVSSTTTNKERGEQGAIDVSNLSLNAFQAKYTSEDNESFNKVLDTQNDKRREKYAWMWNGNKILSARQIAHRQRETKRITDRGDAVGGSKELVVAAEALSTDMDARPAAPDTWKAGAQNSLMFSPEETENYETRAQKAEASSRAGHKKVVYENTRLPSSGTEQDGQHQIPPSPSLSAIKDAIAGRIRPTDSEPGYTGGETPRVNGYAFVDEEDEDEEDEAMYERLRQLASQGMTGDGGDSSPNPFNIKQNRKREDLHHRMVDTVAQKKRAEKAAPHQLSSSTPRFPSSPMFLRGTTAGTPRGNNMTPGKTLTPAAQKLLQRVGNTPRRAGASTPSSSGLKNIWTPTPRRHK</sequence>
<dbReference type="Pfam" id="PF09751">
    <property type="entry name" value="Es2"/>
    <property type="match status" value="1"/>
</dbReference>
<comment type="similarity">
    <text evidence="2">Belongs to the ESS2 family.</text>
</comment>
<dbReference type="OrthoDB" id="19679at2759"/>
<evidence type="ECO:0000256" key="1">
    <source>
        <dbReference type="ARBA" id="ARBA00004123"/>
    </source>
</evidence>
<feature type="region of interest" description="Disordered" evidence="4">
    <location>
        <begin position="369"/>
        <end position="492"/>
    </location>
</feature>
<reference evidence="6" key="1">
    <citation type="submission" date="2020-06" db="EMBL/GenBank/DDBJ databases">
        <title>A chromosome-scale genome assembly of Talaromyces rugulosus W13939.</title>
        <authorList>
            <person name="Wang B."/>
            <person name="Guo L."/>
            <person name="Ye K."/>
            <person name="Wang L."/>
        </authorList>
    </citation>
    <scope>NUCLEOTIDE SEQUENCE [LARGE SCALE GENOMIC DNA]</scope>
    <source>
        <strain evidence="6">W13939</strain>
    </source>
</reference>
<dbReference type="GeneID" id="55995469"/>
<name>A0A7H8R366_TALRU</name>
<proteinExistence type="inferred from homology"/>
<dbReference type="InterPro" id="IPR019148">
    <property type="entry name" value="Nuclear_protein_DGCR14_ESS-2"/>
</dbReference>
<gene>
    <name evidence="5" type="ORF">TRUGW13939_07980</name>
</gene>
<evidence type="ECO:0008006" key="7">
    <source>
        <dbReference type="Google" id="ProtNLM"/>
    </source>
</evidence>
<evidence type="ECO:0000313" key="6">
    <source>
        <dbReference type="Proteomes" id="UP000509510"/>
    </source>
</evidence>
<comment type="subcellular location">
    <subcellularLocation>
        <location evidence="1">Nucleus</location>
    </subcellularLocation>
</comment>
<feature type="region of interest" description="Disordered" evidence="4">
    <location>
        <begin position="1"/>
        <end position="30"/>
    </location>
</feature>
<accession>A0A7H8R366</accession>
<dbReference type="GO" id="GO:0071013">
    <property type="term" value="C:catalytic step 2 spliceosome"/>
    <property type="evidence" value="ECO:0007669"/>
    <property type="project" value="TreeGrafter"/>
</dbReference>
<evidence type="ECO:0000313" key="5">
    <source>
        <dbReference type="EMBL" id="QKX60834.1"/>
    </source>
</evidence>
<evidence type="ECO:0000256" key="2">
    <source>
        <dbReference type="ARBA" id="ARBA00009072"/>
    </source>
</evidence>
<evidence type="ECO:0000256" key="4">
    <source>
        <dbReference type="SAM" id="MobiDB-lite"/>
    </source>
</evidence>
<dbReference type="KEGG" id="trg:TRUGW13939_07980"/>
<dbReference type="PANTHER" id="PTHR12940:SF0">
    <property type="entry name" value="SPLICING FACTOR ESS-2 HOMOLOG"/>
    <property type="match status" value="1"/>
</dbReference>